<dbReference type="PANTHER" id="PTHR40761:SF1">
    <property type="entry name" value="CONSERVED INTEGRAL MEMBRANE ALANINE VALINE AND LEUCINE RICH PROTEIN-RELATED"/>
    <property type="match status" value="1"/>
</dbReference>
<feature type="transmembrane region" description="Helical" evidence="1">
    <location>
        <begin position="261"/>
        <end position="281"/>
    </location>
</feature>
<sequence length="288" mass="29804">MNYPLVVAASLASTVFFAVSTVLKHHSAATLPATRGGSAARARRFVASTVSSPWWLGGMAADAGGLGLQAFALHIGAVSVVQPLLVTSLLTSLLMSHLTTRTRVTNRELRWGALLVLAIVGFLTVSGASSPHLQHQAPDRGAAAISGGLAVLLAISCVVVARRVPSGRRAALLATAVGTLYAFTAVLIKAVTEVLATKGLWSMLTSWQLLVLLTCGAAGLLMAQMAFRAGPLHTSLPIIATVDPLLSVALGVVVYDEQLRSTPGAVVAQALLLVGLAIAVFKLSRLEH</sequence>
<keyword evidence="4" id="KW-1185">Reference proteome</keyword>
<gene>
    <name evidence="3" type="ORF">BJ986_000885</name>
</gene>
<dbReference type="EMBL" id="JACCAB010000001">
    <property type="protein sequence ID" value="NYG06398.1"/>
    <property type="molecule type" value="Genomic_DNA"/>
</dbReference>
<feature type="signal peptide" evidence="2">
    <location>
        <begin position="1"/>
        <end position="18"/>
    </location>
</feature>
<organism evidence="3 4">
    <name type="scientific">Pedococcus badiiscoriae</name>
    <dbReference type="NCBI Taxonomy" id="642776"/>
    <lineage>
        <taxon>Bacteria</taxon>
        <taxon>Bacillati</taxon>
        <taxon>Actinomycetota</taxon>
        <taxon>Actinomycetes</taxon>
        <taxon>Micrococcales</taxon>
        <taxon>Intrasporangiaceae</taxon>
        <taxon>Pedococcus</taxon>
    </lineage>
</organism>
<reference evidence="3 4" key="1">
    <citation type="submission" date="2020-07" db="EMBL/GenBank/DDBJ databases">
        <title>Sequencing the genomes of 1000 actinobacteria strains.</title>
        <authorList>
            <person name="Klenk H.-P."/>
        </authorList>
    </citation>
    <scope>NUCLEOTIDE SEQUENCE [LARGE SCALE GENOMIC DNA]</scope>
    <source>
        <strain evidence="3 4">DSM 23987</strain>
    </source>
</reference>
<protein>
    <submittedName>
        <fullName evidence="3">Drug/metabolite transporter (DMT)-like permease</fullName>
    </submittedName>
</protein>
<dbReference type="PANTHER" id="PTHR40761">
    <property type="entry name" value="CONSERVED INTEGRAL MEMBRANE ALANINE VALINE AND LEUCINE RICH PROTEIN-RELATED"/>
    <property type="match status" value="1"/>
</dbReference>
<keyword evidence="2" id="KW-0732">Signal</keyword>
<accession>A0A852WBG4</accession>
<evidence type="ECO:0000256" key="2">
    <source>
        <dbReference type="SAM" id="SignalP"/>
    </source>
</evidence>
<keyword evidence="1" id="KW-0812">Transmembrane</keyword>
<evidence type="ECO:0000256" key="1">
    <source>
        <dbReference type="SAM" id="Phobius"/>
    </source>
</evidence>
<feature type="transmembrane region" description="Helical" evidence="1">
    <location>
        <begin position="141"/>
        <end position="161"/>
    </location>
</feature>
<dbReference type="RefSeq" id="WP_179420888.1">
    <property type="nucleotide sequence ID" value="NZ_JACCAB010000001.1"/>
</dbReference>
<feature type="transmembrane region" description="Helical" evidence="1">
    <location>
        <begin position="235"/>
        <end position="255"/>
    </location>
</feature>
<dbReference type="NCBIfam" id="NF038012">
    <property type="entry name" value="DMT_1"/>
    <property type="match status" value="1"/>
</dbReference>
<keyword evidence="1" id="KW-1133">Transmembrane helix</keyword>
<comment type="caution">
    <text evidence="3">The sequence shown here is derived from an EMBL/GenBank/DDBJ whole genome shotgun (WGS) entry which is preliminary data.</text>
</comment>
<evidence type="ECO:0000313" key="4">
    <source>
        <dbReference type="Proteomes" id="UP000573599"/>
    </source>
</evidence>
<proteinExistence type="predicted"/>
<dbReference type="Proteomes" id="UP000573599">
    <property type="component" value="Unassembled WGS sequence"/>
</dbReference>
<feature type="transmembrane region" description="Helical" evidence="1">
    <location>
        <begin position="111"/>
        <end position="129"/>
    </location>
</feature>
<evidence type="ECO:0000313" key="3">
    <source>
        <dbReference type="EMBL" id="NYG06398.1"/>
    </source>
</evidence>
<dbReference type="AlphaFoldDB" id="A0A852WBG4"/>
<feature type="transmembrane region" description="Helical" evidence="1">
    <location>
        <begin position="66"/>
        <end position="90"/>
    </location>
</feature>
<keyword evidence="1" id="KW-0472">Membrane</keyword>
<name>A0A852WBG4_9MICO</name>
<feature type="transmembrane region" description="Helical" evidence="1">
    <location>
        <begin position="170"/>
        <end position="188"/>
    </location>
</feature>
<feature type="transmembrane region" description="Helical" evidence="1">
    <location>
        <begin position="200"/>
        <end position="223"/>
    </location>
</feature>
<feature type="chain" id="PRO_5039520996" evidence="2">
    <location>
        <begin position="19"/>
        <end position="288"/>
    </location>
</feature>